<comment type="caution">
    <text evidence="7">The sequence shown here is derived from an EMBL/GenBank/DDBJ whole genome shotgun (WGS) entry which is preliminary data.</text>
</comment>
<dbReference type="SUPFAM" id="SSF48498">
    <property type="entry name" value="Tetracyclin repressor-like, C-terminal domain"/>
    <property type="match status" value="1"/>
</dbReference>
<dbReference type="InterPro" id="IPR036271">
    <property type="entry name" value="Tet_transcr_reg_TetR-rel_C_sf"/>
</dbReference>
<evidence type="ECO:0000259" key="6">
    <source>
        <dbReference type="PROSITE" id="PS50977"/>
    </source>
</evidence>
<dbReference type="InterPro" id="IPR050109">
    <property type="entry name" value="HTH-type_TetR-like_transc_reg"/>
</dbReference>
<evidence type="ECO:0000256" key="3">
    <source>
        <dbReference type="ARBA" id="ARBA00023163"/>
    </source>
</evidence>
<dbReference type="InterPro" id="IPR001647">
    <property type="entry name" value="HTH_TetR"/>
</dbReference>
<reference evidence="7 8" key="1">
    <citation type="submission" date="2023-08" db="EMBL/GenBank/DDBJ databases">
        <authorList>
            <person name="Girao M."/>
            <person name="Carvalho M.F."/>
        </authorList>
    </citation>
    <scope>NUCLEOTIDE SEQUENCE [LARGE SCALE GENOMIC DNA]</scope>
    <source>
        <strain evidence="7 8">CC-R104</strain>
    </source>
</reference>
<dbReference type="PANTHER" id="PTHR30055">
    <property type="entry name" value="HTH-TYPE TRANSCRIPTIONAL REGULATOR RUTR"/>
    <property type="match status" value="1"/>
</dbReference>
<keyword evidence="3" id="KW-0804">Transcription</keyword>
<dbReference type="Gene3D" id="1.10.10.60">
    <property type="entry name" value="Homeodomain-like"/>
    <property type="match status" value="1"/>
</dbReference>
<keyword evidence="2 4" id="KW-0238">DNA-binding</keyword>
<accession>A0ABU7JPM4</accession>
<dbReference type="InterPro" id="IPR009057">
    <property type="entry name" value="Homeodomain-like_sf"/>
</dbReference>
<feature type="domain" description="HTH tetR-type" evidence="6">
    <location>
        <begin position="17"/>
        <end position="76"/>
    </location>
</feature>
<feature type="DNA-binding region" description="H-T-H motif" evidence="4">
    <location>
        <begin position="39"/>
        <end position="58"/>
    </location>
</feature>
<dbReference type="Pfam" id="PF16859">
    <property type="entry name" value="TetR_C_11"/>
    <property type="match status" value="1"/>
</dbReference>
<keyword evidence="1" id="KW-0805">Transcription regulation</keyword>
<evidence type="ECO:0000313" key="7">
    <source>
        <dbReference type="EMBL" id="MEE2031981.1"/>
    </source>
</evidence>
<protein>
    <submittedName>
        <fullName evidence="7">TetR/AcrR family transcriptional regulator</fullName>
    </submittedName>
</protein>
<keyword evidence="8" id="KW-1185">Reference proteome</keyword>
<evidence type="ECO:0000256" key="1">
    <source>
        <dbReference type="ARBA" id="ARBA00023015"/>
    </source>
</evidence>
<evidence type="ECO:0000256" key="5">
    <source>
        <dbReference type="SAM" id="MobiDB-lite"/>
    </source>
</evidence>
<evidence type="ECO:0000256" key="2">
    <source>
        <dbReference type="ARBA" id="ARBA00023125"/>
    </source>
</evidence>
<organism evidence="7 8">
    <name type="scientific">Rhodococcus chondri</name>
    <dbReference type="NCBI Taxonomy" id="3065941"/>
    <lineage>
        <taxon>Bacteria</taxon>
        <taxon>Bacillati</taxon>
        <taxon>Actinomycetota</taxon>
        <taxon>Actinomycetes</taxon>
        <taxon>Mycobacteriales</taxon>
        <taxon>Nocardiaceae</taxon>
        <taxon>Rhodococcus</taxon>
    </lineage>
</organism>
<dbReference type="Proteomes" id="UP001331936">
    <property type="component" value="Unassembled WGS sequence"/>
</dbReference>
<dbReference type="RefSeq" id="WP_330151415.1">
    <property type="nucleotide sequence ID" value="NZ_JAUZMZ010000029.1"/>
</dbReference>
<proteinExistence type="predicted"/>
<name>A0ABU7JPM4_9NOCA</name>
<dbReference type="SUPFAM" id="SSF46689">
    <property type="entry name" value="Homeodomain-like"/>
    <property type="match status" value="1"/>
</dbReference>
<feature type="region of interest" description="Disordered" evidence="5">
    <location>
        <begin position="191"/>
        <end position="211"/>
    </location>
</feature>
<gene>
    <name evidence="7" type="ORF">Q8814_07635</name>
</gene>
<evidence type="ECO:0000256" key="4">
    <source>
        <dbReference type="PROSITE-ProRule" id="PRU00335"/>
    </source>
</evidence>
<dbReference type="PROSITE" id="PS50977">
    <property type="entry name" value="HTH_TETR_2"/>
    <property type="match status" value="1"/>
</dbReference>
<dbReference type="Pfam" id="PF00440">
    <property type="entry name" value="TetR_N"/>
    <property type="match status" value="1"/>
</dbReference>
<dbReference type="InterPro" id="IPR011075">
    <property type="entry name" value="TetR_C"/>
</dbReference>
<dbReference type="PANTHER" id="PTHR30055:SF148">
    <property type="entry name" value="TETR-FAMILY TRANSCRIPTIONAL REGULATOR"/>
    <property type="match status" value="1"/>
</dbReference>
<dbReference type="Gene3D" id="1.10.357.10">
    <property type="entry name" value="Tetracycline Repressor, domain 2"/>
    <property type="match status" value="1"/>
</dbReference>
<sequence>MGASTERTRTRAGGRSEQVRRAVGEATLALLAEGKLDFTMVDVAARAGVGRRTVYRWWPTQDDLLAEALSAHVRRVPTATDTGSWEHDLRALAYDLAEFASDPVEVAIASIMATRQHPAFNALVVSQWEPARNSWHELVRQATRRGEVRSEHDPTTVINALMSPMFLSPLTLGRSLSTQEIDSIVELLLSGTRAGPPTPTTPALPDSQNLC</sequence>
<dbReference type="EMBL" id="JAUZMZ010000029">
    <property type="protein sequence ID" value="MEE2031981.1"/>
    <property type="molecule type" value="Genomic_DNA"/>
</dbReference>
<evidence type="ECO:0000313" key="8">
    <source>
        <dbReference type="Proteomes" id="UP001331936"/>
    </source>
</evidence>